<reference evidence="1" key="1">
    <citation type="journal article" date="2021" name="Microb. Physiol.">
        <title>Proteogenomic Insights into the Physiology of Marine, Sulfate-Reducing, Filamentous Desulfonema limicola and Desulfonema magnum.</title>
        <authorList>
            <person name="Schnaars V."/>
            <person name="Wohlbrand L."/>
            <person name="Scheve S."/>
            <person name="Hinrichs C."/>
            <person name="Reinhardt R."/>
            <person name="Rabus R."/>
        </authorList>
    </citation>
    <scope>NUCLEOTIDE SEQUENCE</scope>
    <source>
        <strain evidence="1">4be13</strain>
    </source>
</reference>
<gene>
    <name evidence="1" type="ORF">dnm_033480</name>
</gene>
<name>A0A975BLI4_9BACT</name>
<keyword evidence="2" id="KW-1185">Reference proteome</keyword>
<dbReference type="Proteomes" id="UP000663722">
    <property type="component" value="Chromosome"/>
</dbReference>
<accession>A0A975BLI4</accession>
<protein>
    <submittedName>
        <fullName evidence="1">Uncharacterized protein</fullName>
    </submittedName>
</protein>
<dbReference type="AlphaFoldDB" id="A0A975BLI4"/>
<evidence type="ECO:0000313" key="2">
    <source>
        <dbReference type="Proteomes" id="UP000663722"/>
    </source>
</evidence>
<sequence>MERSGTHPTFFVSGTLFISSSFIPKFRFGDGPYDLISCLLSIL</sequence>
<evidence type="ECO:0000313" key="1">
    <source>
        <dbReference type="EMBL" id="QTA87318.1"/>
    </source>
</evidence>
<proteinExistence type="predicted"/>
<organism evidence="1 2">
    <name type="scientific">Desulfonema magnum</name>
    <dbReference type="NCBI Taxonomy" id="45655"/>
    <lineage>
        <taxon>Bacteria</taxon>
        <taxon>Pseudomonadati</taxon>
        <taxon>Thermodesulfobacteriota</taxon>
        <taxon>Desulfobacteria</taxon>
        <taxon>Desulfobacterales</taxon>
        <taxon>Desulfococcaceae</taxon>
        <taxon>Desulfonema</taxon>
    </lineage>
</organism>
<dbReference type="KEGG" id="dmm:dnm_033480"/>
<dbReference type="EMBL" id="CP061800">
    <property type="protein sequence ID" value="QTA87318.1"/>
    <property type="molecule type" value="Genomic_DNA"/>
</dbReference>